<dbReference type="RefSeq" id="XP_010257215.1">
    <property type="nucleotide sequence ID" value="XM_010258913.1"/>
</dbReference>
<dbReference type="PANTHER" id="PTHR36766">
    <property type="entry name" value="PLANT BROAD-SPECTRUM MILDEW RESISTANCE PROTEIN RPW8"/>
    <property type="match status" value="1"/>
</dbReference>
<dbReference type="OrthoDB" id="1928346at2759"/>
<dbReference type="Gene3D" id="3.80.10.10">
    <property type="entry name" value="Ribonuclease Inhibitor"/>
    <property type="match status" value="2"/>
</dbReference>
<dbReference type="OMA" id="SHEYLQM"/>
<evidence type="ECO:0000313" key="10">
    <source>
        <dbReference type="RefSeq" id="XP_010257217.1"/>
    </source>
</evidence>
<proteinExistence type="predicted"/>
<feature type="domain" description="Disease resistance R13L4/SHOC-2-like LRR" evidence="3">
    <location>
        <begin position="198"/>
        <end position="355"/>
    </location>
</feature>
<sequence>MYSYWGIKFPSWMIKPSVLPNLVRIVIGHCRRCECFEIFGPLPFLKDLELHDSTALKKINVWNWRRQCQVQGGDASSSIFPSLKKLFLRDMPNLEEWCGAGDNEDAIDGVDMGVPLFPLLSSLEISNCPKLETIPPHPTVEKMELYHCSGQQLQSTLLMKTRCRTVDMTTTTTTSSQEDFKGFPLPAEKKAMQGLISLRTLTIKECSNLTSLSQLQGLQYLTALEELQIEECPDFCSLEGIQALTAPKELTIESLPKLQQLPQDLENLQSLRDLRISHCPFNNVEGLGTLPSLQSLEINDVPDLVSLPQSLGNLKSLQHLQIYYIPNLESLPEETRQLTRLRDLRIYGCPHLEERCSRETGEDWPKISHVPCVEMW</sequence>
<dbReference type="RefSeq" id="XP_010257216.1">
    <property type="nucleotide sequence ID" value="XM_010258914.1"/>
</dbReference>
<keyword evidence="2" id="KW-0677">Repeat</keyword>
<dbReference type="PANTHER" id="PTHR36766:SF40">
    <property type="entry name" value="DISEASE RESISTANCE PROTEIN RGA3"/>
    <property type="match status" value="1"/>
</dbReference>
<dbReference type="RefSeq" id="XP_010257214.1">
    <property type="nucleotide sequence ID" value="XM_010258912.1"/>
</dbReference>
<evidence type="ECO:0000259" key="4">
    <source>
        <dbReference type="Pfam" id="PF25019"/>
    </source>
</evidence>
<dbReference type="RefSeq" id="XP_010257217.1">
    <property type="nucleotide sequence ID" value="XM_010258915.1"/>
</dbReference>
<protein>
    <submittedName>
        <fullName evidence="6 7">Disease resistance RPP13-like protein 1</fullName>
    </submittedName>
</protein>
<keyword evidence="1" id="KW-0433">Leucine-rich repeat</keyword>
<evidence type="ECO:0000313" key="6">
    <source>
        <dbReference type="RefSeq" id="XP_010257212.1"/>
    </source>
</evidence>
<evidence type="ECO:0000313" key="9">
    <source>
        <dbReference type="RefSeq" id="XP_010257216.1"/>
    </source>
</evidence>
<dbReference type="Pfam" id="PF23598">
    <property type="entry name" value="LRR_14"/>
    <property type="match status" value="1"/>
</dbReference>
<dbReference type="InterPro" id="IPR055414">
    <property type="entry name" value="LRR_R13L4/SHOC2-like"/>
</dbReference>
<dbReference type="RefSeq" id="XP_019053412.1">
    <property type="nucleotide sequence ID" value="XM_019197867.1"/>
</dbReference>
<name>A0A1U8Q475_NELNU</name>
<dbReference type="InterPro" id="IPR032675">
    <property type="entry name" value="LRR_dom_sf"/>
</dbReference>
<evidence type="ECO:0000313" key="5">
    <source>
        <dbReference type="Proteomes" id="UP000189703"/>
    </source>
</evidence>
<keyword evidence="5" id="KW-1185">Reference proteome</keyword>
<organism evidence="5 11">
    <name type="scientific">Nelumbo nucifera</name>
    <name type="common">Sacred lotus</name>
    <dbReference type="NCBI Taxonomy" id="4432"/>
    <lineage>
        <taxon>Eukaryota</taxon>
        <taxon>Viridiplantae</taxon>
        <taxon>Streptophyta</taxon>
        <taxon>Embryophyta</taxon>
        <taxon>Tracheophyta</taxon>
        <taxon>Spermatophyta</taxon>
        <taxon>Magnoliopsida</taxon>
        <taxon>Proteales</taxon>
        <taxon>Nelumbonaceae</taxon>
        <taxon>Nelumbo</taxon>
    </lineage>
</organism>
<dbReference type="eggNOG" id="KOG4658">
    <property type="taxonomic scope" value="Eukaryota"/>
</dbReference>
<accession>A0A1U8Q475</accession>
<evidence type="ECO:0000313" key="7">
    <source>
        <dbReference type="RefSeq" id="XP_010257214.1"/>
    </source>
</evidence>
<dbReference type="GeneID" id="104597409"/>
<dbReference type="KEGG" id="nnu:104597409"/>
<evidence type="ECO:0000259" key="3">
    <source>
        <dbReference type="Pfam" id="PF23598"/>
    </source>
</evidence>
<feature type="domain" description="R13L1/DRL21-like LRR repeat region" evidence="4">
    <location>
        <begin position="3"/>
        <end position="51"/>
    </location>
</feature>
<dbReference type="InterPro" id="IPR056789">
    <property type="entry name" value="LRR_R13L1-DRL21"/>
</dbReference>
<dbReference type="Proteomes" id="UP000189703">
    <property type="component" value="Unplaced"/>
</dbReference>
<dbReference type="AlphaFoldDB" id="A0A1U8Q475"/>
<dbReference type="RefSeq" id="XP_010257212.1">
    <property type="nucleotide sequence ID" value="XM_010258910.1"/>
</dbReference>
<evidence type="ECO:0000256" key="1">
    <source>
        <dbReference type="ARBA" id="ARBA00022614"/>
    </source>
</evidence>
<evidence type="ECO:0000313" key="11">
    <source>
        <dbReference type="RefSeq" id="XP_019053412.1"/>
    </source>
</evidence>
<dbReference type="SUPFAM" id="SSF52058">
    <property type="entry name" value="L domain-like"/>
    <property type="match status" value="1"/>
</dbReference>
<evidence type="ECO:0000313" key="8">
    <source>
        <dbReference type="RefSeq" id="XP_010257215.1"/>
    </source>
</evidence>
<reference evidence="6 7" key="1">
    <citation type="submission" date="2025-04" db="UniProtKB">
        <authorList>
            <consortium name="RefSeq"/>
        </authorList>
    </citation>
    <scope>IDENTIFICATION</scope>
</reference>
<dbReference type="Pfam" id="PF25019">
    <property type="entry name" value="LRR_R13L1-DRL21"/>
    <property type="match status" value="1"/>
</dbReference>
<evidence type="ECO:0000256" key="2">
    <source>
        <dbReference type="ARBA" id="ARBA00022737"/>
    </source>
</evidence>
<gene>
    <name evidence="6 7 8 9 10 11" type="primary">LOC104597409</name>
</gene>